<dbReference type="AlphaFoldDB" id="A0A1Y1Z1M6"/>
<reference evidence="1 2" key="1">
    <citation type="submission" date="2016-08" db="EMBL/GenBank/DDBJ databases">
        <title>A Parts List for Fungal Cellulosomes Revealed by Comparative Genomics.</title>
        <authorList>
            <consortium name="DOE Joint Genome Institute"/>
            <person name="Haitjema C.H."/>
            <person name="Gilmore S.P."/>
            <person name="Henske J.K."/>
            <person name="Solomon K.V."/>
            <person name="De Groot R."/>
            <person name="Kuo A."/>
            <person name="Mondo S.J."/>
            <person name="Salamov A.A."/>
            <person name="Labutti K."/>
            <person name="Zhao Z."/>
            <person name="Chiniquy J."/>
            <person name="Barry K."/>
            <person name="Brewer H.M."/>
            <person name="Purvine S.O."/>
            <person name="Wright A.T."/>
            <person name="Boxma B."/>
            <person name="Van Alen T."/>
            <person name="Hackstein J.H."/>
            <person name="Baker S.E."/>
            <person name="Grigoriev I.V."/>
            <person name="O'Malley M.A."/>
        </authorList>
    </citation>
    <scope>NUCLEOTIDE SEQUENCE [LARGE SCALE GENOMIC DNA]</scope>
    <source>
        <strain evidence="1 2">G1</strain>
    </source>
</reference>
<organism evidence="1 2">
    <name type="scientific">Neocallimastix californiae</name>
    <dbReference type="NCBI Taxonomy" id="1754190"/>
    <lineage>
        <taxon>Eukaryota</taxon>
        <taxon>Fungi</taxon>
        <taxon>Fungi incertae sedis</taxon>
        <taxon>Chytridiomycota</taxon>
        <taxon>Chytridiomycota incertae sedis</taxon>
        <taxon>Neocallimastigomycetes</taxon>
        <taxon>Neocallimastigales</taxon>
        <taxon>Neocallimastigaceae</taxon>
        <taxon>Neocallimastix</taxon>
    </lineage>
</organism>
<dbReference type="Proteomes" id="UP000193920">
    <property type="component" value="Unassembled WGS sequence"/>
</dbReference>
<keyword evidence="2" id="KW-1185">Reference proteome</keyword>
<evidence type="ECO:0000313" key="1">
    <source>
        <dbReference type="EMBL" id="ORY03994.1"/>
    </source>
</evidence>
<accession>A0A1Y1Z1M6</accession>
<proteinExistence type="predicted"/>
<sequence>MSKTINKSNDYLSLNLNEFLTRNNFNDWYIKIGSIYYRELIRILNENNNPHIQEDNQMNLNNKIAAKFVHSLKKRRREEYEKTEYCEICEKFGHITKECWLNPKNKKSHYYKYYLKHQRKKNSKRRLKRTNKSNKRVETNFVGPKMVEDEYTNNFVDDIVKYWKDSLNRNMNINP</sequence>
<name>A0A1Y1Z1M6_9FUNG</name>
<dbReference type="EMBL" id="MCOG01000470">
    <property type="protein sequence ID" value="ORY03994.1"/>
    <property type="molecule type" value="Genomic_DNA"/>
</dbReference>
<evidence type="ECO:0000313" key="2">
    <source>
        <dbReference type="Proteomes" id="UP000193920"/>
    </source>
</evidence>
<comment type="caution">
    <text evidence="1">The sequence shown here is derived from an EMBL/GenBank/DDBJ whole genome shotgun (WGS) entry which is preliminary data.</text>
</comment>
<protein>
    <submittedName>
        <fullName evidence="1">Uncharacterized protein</fullName>
    </submittedName>
</protein>
<gene>
    <name evidence="1" type="ORF">LY90DRAFT_519490</name>
</gene>